<feature type="region of interest" description="Disordered" evidence="1">
    <location>
        <begin position="232"/>
        <end position="266"/>
    </location>
</feature>
<dbReference type="STRING" id="77586.A0A0D9X2R6"/>
<reference evidence="3 4" key="1">
    <citation type="submission" date="2012-08" db="EMBL/GenBank/DDBJ databases">
        <title>Oryza genome evolution.</title>
        <authorList>
            <person name="Wing R.A."/>
        </authorList>
    </citation>
    <scope>NUCLEOTIDE SEQUENCE</scope>
</reference>
<dbReference type="InterPro" id="IPR000008">
    <property type="entry name" value="C2_dom"/>
</dbReference>
<feature type="domain" description="C2" evidence="2">
    <location>
        <begin position="1"/>
        <end position="109"/>
    </location>
</feature>
<feature type="compositionally biased region" description="Pro residues" evidence="1">
    <location>
        <begin position="185"/>
        <end position="201"/>
    </location>
</feature>
<dbReference type="PROSITE" id="PS50004">
    <property type="entry name" value="C2"/>
    <property type="match status" value="1"/>
</dbReference>
<organism evidence="3 4">
    <name type="scientific">Leersia perrieri</name>
    <dbReference type="NCBI Taxonomy" id="77586"/>
    <lineage>
        <taxon>Eukaryota</taxon>
        <taxon>Viridiplantae</taxon>
        <taxon>Streptophyta</taxon>
        <taxon>Embryophyta</taxon>
        <taxon>Tracheophyta</taxon>
        <taxon>Spermatophyta</taxon>
        <taxon>Magnoliopsida</taxon>
        <taxon>Liliopsida</taxon>
        <taxon>Poales</taxon>
        <taxon>Poaceae</taxon>
        <taxon>BOP clade</taxon>
        <taxon>Oryzoideae</taxon>
        <taxon>Oryzeae</taxon>
        <taxon>Oryzinae</taxon>
        <taxon>Leersia</taxon>
    </lineage>
</organism>
<reference evidence="3" key="3">
    <citation type="submission" date="2015-04" db="UniProtKB">
        <authorList>
            <consortium name="EnsemblPlants"/>
        </authorList>
    </citation>
    <scope>IDENTIFICATION</scope>
</reference>
<protein>
    <recommendedName>
        <fullName evidence="2">C2 domain-containing protein</fullName>
    </recommendedName>
</protein>
<accession>A0A0D9X2R6</accession>
<evidence type="ECO:0000313" key="3">
    <source>
        <dbReference type="EnsemblPlants" id="LPERR07G22650.1"/>
    </source>
</evidence>
<dbReference type="SUPFAM" id="SSF49562">
    <property type="entry name" value="C2 domain (Calcium/lipid-binding domain, CaLB)"/>
    <property type="match status" value="1"/>
</dbReference>
<dbReference type="SMART" id="SM00239">
    <property type="entry name" value="C2"/>
    <property type="match status" value="1"/>
</dbReference>
<dbReference type="HOGENOM" id="CLU_049673_0_0_1"/>
<name>A0A0D9X2R6_9ORYZ</name>
<evidence type="ECO:0000313" key="4">
    <source>
        <dbReference type="Proteomes" id="UP000032180"/>
    </source>
</evidence>
<proteinExistence type="predicted"/>
<dbReference type="EnsemblPlants" id="LPERR07G22650.1">
    <property type="protein sequence ID" value="LPERR07G22650.1"/>
    <property type="gene ID" value="LPERR07G22650"/>
</dbReference>
<dbReference type="InterPro" id="IPR044750">
    <property type="entry name" value="C2_SRC2/BAP"/>
</dbReference>
<dbReference type="PANTHER" id="PTHR32246:SF24">
    <property type="entry name" value="OS07G0670200 PROTEIN"/>
    <property type="match status" value="1"/>
</dbReference>
<dbReference type="CDD" id="cd04051">
    <property type="entry name" value="C2_SRC2_like"/>
    <property type="match status" value="1"/>
</dbReference>
<dbReference type="Proteomes" id="UP000032180">
    <property type="component" value="Chromosome 7"/>
</dbReference>
<dbReference type="PANTHER" id="PTHR32246">
    <property type="entry name" value="INGRESSION PROTEIN FIC1"/>
    <property type="match status" value="1"/>
</dbReference>
<dbReference type="InterPro" id="IPR035892">
    <property type="entry name" value="C2_domain_sf"/>
</dbReference>
<dbReference type="Gene3D" id="2.60.40.150">
    <property type="entry name" value="C2 domain"/>
    <property type="match status" value="1"/>
</dbReference>
<dbReference type="eggNOG" id="ENOG502QUNY">
    <property type="taxonomic scope" value="Eukaryota"/>
</dbReference>
<dbReference type="AlphaFoldDB" id="A0A0D9X2R6"/>
<keyword evidence="4" id="KW-1185">Reference proteome</keyword>
<reference evidence="4" key="2">
    <citation type="submission" date="2013-12" db="EMBL/GenBank/DDBJ databases">
        <authorList>
            <person name="Yu Y."/>
            <person name="Lee S."/>
            <person name="de Baynast K."/>
            <person name="Wissotski M."/>
            <person name="Liu L."/>
            <person name="Talag J."/>
            <person name="Goicoechea J."/>
            <person name="Angelova A."/>
            <person name="Jetty R."/>
            <person name="Kudrna D."/>
            <person name="Golser W."/>
            <person name="Rivera L."/>
            <person name="Zhang J."/>
            <person name="Wing R."/>
        </authorList>
    </citation>
    <scope>NUCLEOTIDE SEQUENCE</scope>
</reference>
<dbReference type="Pfam" id="PF00168">
    <property type="entry name" value="C2"/>
    <property type="match status" value="1"/>
</dbReference>
<feature type="region of interest" description="Disordered" evidence="1">
    <location>
        <begin position="177"/>
        <end position="207"/>
    </location>
</feature>
<dbReference type="Gramene" id="LPERR07G22650.1">
    <property type="protein sequence ID" value="LPERR07G22650.1"/>
    <property type="gene ID" value="LPERR07G22650"/>
</dbReference>
<evidence type="ECO:0000259" key="2">
    <source>
        <dbReference type="PROSITE" id="PS50004"/>
    </source>
</evidence>
<sequence>MAYRVLEVTLHSARDLKNVNFISRMEVYAVATISGDPLTSQSTPPDPYGGRHPSWNATLHFTVPAGAGAGGCLHVLLRAERALGDRDIGEVIVPLSEILSGGGGGPYVDMGPRPPQFASYQVRKVHRPEPRGVLHLSYRLGPVVAPPPQIVVAPPHQHHVVDAFPVSPPYEYLPPPPESYLAGRKPPPSPPISKPPPPPATRPAATGEAAVGHVVAGLPAPVAAKADRLVTSTPSPVTSSKADWQVARAPPPPESRTKGMRNNNKNGNFEFEMGLVGGMMTSDVMCDAAVYNAGYRAGLNDRSRAVY</sequence>
<dbReference type="GO" id="GO:0006952">
    <property type="term" value="P:defense response"/>
    <property type="evidence" value="ECO:0007669"/>
    <property type="project" value="InterPro"/>
</dbReference>
<evidence type="ECO:0000256" key="1">
    <source>
        <dbReference type="SAM" id="MobiDB-lite"/>
    </source>
</evidence>